<keyword evidence="3" id="KW-1185">Reference proteome</keyword>
<dbReference type="EMBL" id="QXTE01000569">
    <property type="protein sequence ID" value="TFJ96859.1"/>
    <property type="molecule type" value="Genomic_DNA"/>
</dbReference>
<evidence type="ECO:0000256" key="1">
    <source>
        <dbReference type="SAM" id="MobiDB-lite"/>
    </source>
</evidence>
<dbReference type="Proteomes" id="UP000297703">
    <property type="component" value="Unassembled WGS sequence"/>
</dbReference>
<proteinExistence type="predicted"/>
<name>A0A4D9DMS1_9SAUR</name>
<reference evidence="2 3" key="1">
    <citation type="submission" date="2019-04" db="EMBL/GenBank/DDBJ databases">
        <title>Draft genome of the big-headed turtle Platysternon megacephalum.</title>
        <authorList>
            <person name="Gong S."/>
        </authorList>
    </citation>
    <scope>NUCLEOTIDE SEQUENCE [LARGE SCALE GENOMIC DNA]</scope>
    <source>
        <strain evidence="2">DO16091913</strain>
        <tissue evidence="2">Muscle</tissue>
    </source>
</reference>
<gene>
    <name evidence="2" type="ORF">DR999_PMT21330</name>
</gene>
<organism evidence="2 3">
    <name type="scientific">Platysternon megacephalum</name>
    <name type="common">big-headed turtle</name>
    <dbReference type="NCBI Taxonomy" id="55544"/>
    <lineage>
        <taxon>Eukaryota</taxon>
        <taxon>Metazoa</taxon>
        <taxon>Chordata</taxon>
        <taxon>Craniata</taxon>
        <taxon>Vertebrata</taxon>
        <taxon>Euteleostomi</taxon>
        <taxon>Archelosauria</taxon>
        <taxon>Testudinata</taxon>
        <taxon>Testudines</taxon>
        <taxon>Cryptodira</taxon>
        <taxon>Durocryptodira</taxon>
        <taxon>Testudinoidea</taxon>
        <taxon>Platysternidae</taxon>
        <taxon>Platysternon</taxon>
    </lineage>
</organism>
<comment type="caution">
    <text evidence="2">The sequence shown here is derived from an EMBL/GenBank/DDBJ whole genome shotgun (WGS) entry which is preliminary data.</text>
</comment>
<evidence type="ECO:0000313" key="2">
    <source>
        <dbReference type="EMBL" id="TFJ96859.1"/>
    </source>
</evidence>
<protein>
    <submittedName>
        <fullName evidence="2">Uncharacterized protein</fullName>
    </submittedName>
</protein>
<sequence>MSGTAEPCPVALGADRPRSMQEGIRPGTSLSAPLLMPLCLPPHGTESVPVAQSPENRQHLELGEGPAGSHMKGLWGQSLAEEQPGETVWSGENLETCTLPPPLPRPAGRPCSVPQFPLLPWDSELPVSLCSPWHCPRGRPCSAVAAGLDLSWPRRL</sequence>
<reference evidence="2 3" key="2">
    <citation type="submission" date="2019-04" db="EMBL/GenBank/DDBJ databases">
        <title>The genome sequence of big-headed turtle.</title>
        <authorList>
            <person name="Gong S."/>
        </authorList>
    </citation>
    <scope>NUCLEOTIDE SEQUENCE [LARGE SCALE GENOMIC DNA]</scope>
    <source>
        <strain evidence="2">DO16091913</strain>
        <tissue evidence="2">Muscle</tissue>
    </source>
</reference>
<dbReference type="AlphaFoldDB" id="A0A4D9DMS1"/>
<accession>A0A4D9DMS1</accession>
<feature type="region of interest" description="Disordered" evidence="1">
    <location>
        <begin position="1"/>
        <end position="29"/>
    </location>
</feature>
<feature type="region of interest" description="Disordered" evidence="1">
    <location>
        <begin position="45"/>
        <end position="86"/>
    </location>
</feature>
<evidence type="ECO:0000313" key="3">
    <source>
        <dbReference type="Proteomes" id="UP000297703"/>
    </source>
</evidence>